<keyword evidence="8" id="KW-0445">Lipid transport</keyword>
<dbReference type="Gene3D" id="1.20.1560.10">
    <property type="entry name" value="ABC transporter type 1, transmembrane domain"/>
    <property type="match status" value="1"/>
</dbReference>
<dbReference type="InterPro" id="IPR011527">
    <property type="entry name" value="ABC1_TM_dom"/>
</dbReference>
<feature type="transmembrane region" description="Helical" evidence="10">
    <location>
        <begin position="282"/>
        <end position="300"/>
    </location>
</feature>
<dbReference type="GO" id="GO:0015421">
    <property type="term" value="F:ABC-type oligopeptide transporter activity"/>
    <property type="evidence" value="ECO:0007669"/>
    <property type="project" value="TreeGrafter"/>
</dbReference>
<keyword evidence="7 10" id="KW-1133">Transmembrane helix</keyword>
<name>A0A1G8Z681_9PROT</name>
<gene>
    <name evidence="13" type="ORF">SAMN05192566_0117</name>
</gene>
<dbReference type="GO" id="GO:0005524">
    <property type="term" value="F:ATP binding"/>
    <property type="evidence" value="ECO:0007669"/>
    <property type="project" value="UniProtKB-KW"/>
</dbReference>
<evidence type="ECO:0000256" key="10">
    <source>
        <dbReference type="SAM" id="Phobius"/>
    </source>
</evidence>
<dbReference type="AlphaFoldDB" id="A0A1G8Z681"/>
<feature type="domain" description="ABC transporter" evidence="11">
    <location>
        <begin position="367"/>
        <end position="611"/>
    </location>
</feature>
<proteinExistence type="predicted"/>
<dbReference type="InterPro" id="IPR039421">
    <property type="entry name" value="Type_1_exporter"/>
</dbReference>
<evidence type="ECO:0000256" key="8">
    <source>
        <dbReference type="ARBA" id="ARBA00023055"/>
    </source>
</evidence>
<dbReference type="InterPro" id="IPR017871">
    <property type="entry name" value="ABC_transporter-like_CS"/>
</dbReference>
<organism evidence="13 14">
    <name type="scientific">Methylophilus rhizosphaerae</name>
    <dbReference type="NCBI Taxonomy" id="492660"/>
    <lineage>
        <taxon>Bacteria</taxon>
        <taxon>Pseudomonadati</taxon>
        <taxon>Pseudomonadota</taxon>
        <taxon>Betaproteobacteria</taxon>
        <taxon>Nitrosomonadales</taxon>
        <taxon>Methylophilaceae</taxon>
        <taxon>Methylophilus</taxon>
    </lineage>
</organism>
<keyword evidence="14" id="KW-1185">Reference proteome</keyword>
<accession>A0A1G8Z681</accession>
<dbReference type="EMBL" id="FNFX01000001">
    <property type="protein sequence ID" value="SDK10591.1"/>
    <property type="molecule type" value="Genomic_DNA"/>
</dbReference>
<dbReference type="OrthoDB" id="8554730at2"/>
<keyword evidence="2" id="KW-0813">Transport</keyword>
<dbReference type="PROSITE" id="PS50893">
    <property type="entry name" value="ABC_TRANSPORTER_2"/>
    <property type="match status" value="1"/>
</dbReference>
<reference evidence="14" key="1">
    <citation type="submission" date="2016-10" db="EMBL/GenBank/DDBJ databases">
        <authorList>
            <person name="Varghese N."/>
            <person name="Submissions S."/>
        </authorList>
    </citation>
    <scope>NUCLEOTIDE SEQUENCE [LARGE SCALE GENOMIC DNA]</scope>
    <source>
        <strain evidence="14">CBMB127</strain>
    </source>
</reference>
<evidence type="ECO:0000256" key="6">
    <source>
        <dbReference type="ARBA" id="ARBA00022840"/>
    </source>
</evidence>
<evidence type="ECO:0000256" key="3">
    <source>
        <dbReference type="ARBA" id="ARBA00022475"/>
    </source>
</evidence>
<evidence type="ECO:0000256" key="2">
    <source>
        <dbReference type="ARBA" id="ARBA00022448"/>
    </source>
</evidence>
<keyword evidence="6 13" id="KW-0067">ATP-binding</keyword>
<dbReference type="SUPFAM" id="SSF90123">
    <property type="entry name" value="ABC transporter transmembrane region"/>
    <property type="match status" value="1"/>
</dbReference>
<dbReference type="InterPro" id="IPR036640">
    <property type="entry name" value="ABC1_TM_sf"/>
</dbReference>
<dbReference type="SMART" id="SM00382">
    <property type="entry name" value="AAA"/>
    <property type="match status" value="1"/>
</dbReference>
<protein>
    <submittedName>
        <fullName evidence="13">ATP-binding cassette, subfamily B</fullName>
    </submittedName>
</protein>
<dbReference type="GO" id="GO:0005886">
    <property type="term" value="C:plasma membrane"/>
    <property type="evidence" value="ECO:0007669"/>
    <property type="project" value="UniProtKB-SubCell"/>
</dbReference>
<dbReference type="InterPro" id="IPR003593">
    <property type="entry name" value="AAA+_ATPase"/>
</dbReference>
<dbReference type="GO" id="GO:0016887">
    <property type="term" value="F:ATP hydrolysis activity"/>
    <property type="evidence" value="ECO:0007669"/>
    <property type="project" value="InterPro"/>
</dbReference>
<feature type="transmembrane region" description="Helical" evidence="10">
    <location>
        <begin position="32"/>
        <end position="52"/>
    </location>
</feature>
<keyword evidence="4 10" id="KW-0812">Transmembrane</keyword>
<keyword evidence="9 10" id="KW-0472">Membrane</keyword>
<dbReference type="SUPFAM" id="SSF52540">
    <property type="entry name" value="P-loop containing nucleoside triphosphate hydrolases"/>
    <property type="match status" value="1"/>
</dbReference>
<feature type="domain" description="ABC transmembrane type-1" evidence="12">
    <location>
        <begin position="44"/>
        <end position="335"/>
    </location>
</feature>
<dbReference type="GO" id="GO:0006869">
    <property type="term" value="P:lipid transport"/>
    <property type="evidence" value="ECO:0007669"/>
    <property type="project" value="UniProtKB-KW"/>
</dbReference>
<evidence type="ECO:0000313" key="14">
    <source>
        <dbReference type="Proteomes" id="UP000198629"/>
    </source>
</evidence>
<dbReference type="Pfam" id="PF00005">
    <property type="entry name" value="ABC_tran"/>
    <property type="match status" value="1"/>
</dbReference>
<evidence type="ECO:0000256" key="7">
    <source>
        <dbReference type="ARBA" id="ARBA00022989"/>
    </source>
</evidence>
<dbReference type="PANTHER" id="PTHR43394:SF1">
    <property type="entry name" value="ATP-BINDING CASSETTE SUB-FAMILY B MEMBER 10, MITOCHONDRIAL"/>
    <property type="match status" value="1"/>
</dbReference>
<dbReference type="CDD" id="cd07346">
    <property type="entry name" value="ABC_6TM_exporters"/>
    <property type="match status" value="1"/>
</dbReference>
<dbReference type="FunFam" id="3.40.50.300:FF:000221">
    <property type="entry name" value="Multidrug ABC transporter ATP-binding protein"/>
    <property type="match status" value="1"/>
</dbReference>
<keyword evidence="3" id="KW-1003">Cell membrane</keyword>
<dbReference type="InterPro" id="IPR003439">
    <property type="entry name" value="ABC_transporter-like_ATP-bd"/>
</dbReference>
<evidence type="ECO:0000256" key="4">
    <source>
        <dbReference type="ARBA" id="ARBA00022692"/>
    </source>
</evidence>
<feature type="transmembrane region" description="Helical" evidence="10">
    <location>
        <begin position="306"/>
        <end position="323"/>
    </location>
</feature>
<evidence type="ECO:0000256" key="9">
    <source>
        <dbReference type="ARBA" id="ARBA00023136"/>
    </source>
</evidence>
<dbReference type="Pfam" id="PF00664">
    <property type="entry name" value="ABC_membrane"/>
    <property type="match status" value="1"/>
</dbReference>
<evidence type="ECO:0000256" key="5">
    <source>
        <dbReference type="ARBA" id="ARBA00022741"/>
    </source>
</evidence>
<feature type="transmembrane region" description="Helical" evidence="10">
    <location>
        <begin position="92"/>
        <end position="118"/>
    </location>
</feature>
<dbReference type="InterPro" id="IPR027417">
    <property type="entry name" value="P-loop_NTPase"/>
</dbReference>
<dbReference type="PANTHER" id="PTHR43394">
    <property type="entry name" value="ATP-DEPENDENT PERMEASE MDL1, MITOCHONDRIAL"/>
    <property type="match status" value="1"/>
</dbReference>
<dbReference type="STRING" id="492660.SAMN05192566_0117"/>
<evidence type="ECO:0000259" key="11">
    <source>
        <dbReference type="PROSITE" id="PS50893"/>
    </source>
</evidence>
<evidence type="ECO:0000256" key="1">
    <source>
        <dbReference type="ARBA" id="ARBA00004651"/>
    </source>
</evidence>
<comment type="subcellular location">
    <subcellularLocation>
        <location evidence="1">Cell membrane</location>
        <topology evidence="1">Multi-pass membrane protein</topology>
    </subcellularLocation>
</comment>
<evidence type="ECO:0000259" key="12">
    <source>
        <dbReference type="PROSITE" id="PS50929"/>
    </source>
</evidence>
<dbReference type="PROSITE" id="PS50929">
    <property type="entry name" value="ABC_TM1F"/>
    <property type="match status" value="1"/>
</dbReference>
<sequence length="614" mass="67364">MKSYINTEENGVYAPSSRAPLFQLKQPLLRCLALYAHMPWQFTLTALLFILVNAGMAWQLWLVGQIVQSIHVGEFVTRNMQGLPDFTNARHWLMLLIGVAIGRGILQYIGGVMSLIIGQELLYILRERILHQVQRLDLAYHWQHGIGEIVTRTTRDADKVRDALINFWRQVFEASIWVLISVTVLSVYHPLIGLGILLLVVAGMCLFVRHTNTLVILDREVGNAYDQVNQELSEGVNGIRVIKAFGLESPRTKHFASLVDTFVSHAHTALAFAAKRIPLPQMVIGFSQVWILAFGAYLVSKGTLNIGQLVAALLIANALVFRVEGIGRVMQVFADARASASRIWELLDEEPQILSGSHTLATQALGFRLTNVTTQAPNSDQVILHHCSLEVSPGETVAIVGATGAGKSSLAGLLPRLLDAKHGSVEIGSAWAGWHDVKTLNLQQLRKSVHVVPQESFLFSDTLAANLRLAKPDATDEELLQALHLAAADEVLEKLSDGLQTKIGDRGITLSGGQRQRISLARAFLSAPSILVLDDSTSALDAITERKVLDNIRNLRDTTGKNTTVLIIASKLSTILLADRVAMLAEGRMIAEGAHEDLIQAHFAYRELVGVQHG</sequence>
<evidence type="ECO:0000313" key="13">
    <source>
        <dbReference type="EMBL" id="SDK10591.1"/>
    </source>
</evidence>
<keyword evidence="5" id="KW-0547">Nucleotide-binding</keyword>
<dbReference type="Gene3D" id="3.40.50.300">
    <property type="entry name" value="P-loop containing nucleotide triphosphate hydrolases"/>
    <property type="match status" value="1"/>
</dbReference>
<dbReference type="RefSeq" id="WP_091468203.1">
    <property type="nucleotide sequence ID" value="NZ_FNFX01000001.1"/>
</dbReference>
<dbReference type="PROSITE" id="PS00211">
    <property type="entry name" value="ABC_TRANSPORTER_1"/>
    <property type="match status" value="1"/>
</dbReference>
<dbReference type="Proteomes" id="UP000198629">
    <property type="component" value="Unassembled WGS sequence"/>
</dbReference>